<reference evidence="2 3" key="1">
    <citation type="submission" date="2024-04" db="EMBL/GenBank/DDBJ databases">
        <title>Isolation of an actinomycete strain from pig manure.</title>
        <authorList>
            <person name="Gong T."/>
            <person name="Yu Z."/>
            <person name="An M."/>
            <person name="Wei C."/>
            <person name="Yang W."/>
            <person name="Liu L."/>
        </authorList>
    </citation>
    <scope>NUCLEOTIDE SEQUENCE [LARGE SCALE GENOMIC DNA]</scope>
    <source>
        <strain evidence="2 3">ZF39</strain>
    </source>
</reference>
<evidence type="ECO:0000313" key="2">
    <source>
        <dbReference type="EMBL" id="XAN08565.1"/>
    </source>
</evidence>
<evidence type="ECO:0000313" key="3">
    <source>
        <dbReference type="Proteomes" id="UP001442841"/>
    </source>
</evidence>
<keyword evidence="3" id="KW-1185">Reference proteome</keyword>
<accession>A0ABZ3FS45</accession>
<name>A0ABZ3FS45_9ACTN</name>
<feature type="transmembrane region" description="Helical" evidence="1">
    <location>
        <begin position="21"/>
        <end position="41"/>
    </location>
</feature>
<sequence length="132" mass="14782">MTLTEADRQRIATRYPQRRRPWLVPVIAAPLLALVVFWLWISAFHANPALAADVTRFEVVSDSEIKVRVMVDRARPEVSGHCLVFAQAPNFERVGEMQLPVPASAHKVEEIDITIRTFRKATTASVDGCTAD</sequence>
<keyword evidence="1" id="KW-0812">Transmembrane</keyword>
<dbReference type="RefSeq" id="WP_425310022.1">
    <property type="nucleotide sequence ID" value="NZ_CP154795.1"/>
</dbReference>
<organism evidence="2 3">
    <name type="scientific">Ammonicoccus fulvus</name>
    <dbReference type="NCBI Taxonomy" id="3138240"/>
    <lineage>
        <taxon>Bacteria</taxon>
        <taxon>Bacillati</taxon>
        <taxon>Actinomycetota</taxon>
        <taxon>Actinomycetes</taxon>
        <taxon>Propionibacteriales</taxon>
        <taxon>Propionibacteriaceae</taxon>
        <taxon>Ammonicoccus</taxon>
    </lineage>
</organism>
<dbReference type="InterPro" id="IPR025443">
    <property type="entry name" value="DUF4307"/>
</dbReference>
<proteinExistence type="predicted"/>
<gene>
    <name evidence="2" type="ORF">AADG42_15050</name>
</gene>
<keyword evidence="1" id="KW-0472">Membrane</keyword>
<dbReference type="EMBL" id="CP154795">
    <property type="protein sequence ID" value="XAN08565.1"/>
    <property type="molecule type" value="Genomic_DNA"/>
</dbReference>
<protein>
    <submittedName>
        <fullName evidence="2">DUF4307 domain-containing protein</fullName>
    </submittedName>
</protein>
<dbReference type="Pfam" id="PF14155">
    <property type="entry name" value="DUF4307"/>
    <property type="match status" value="1"/>
</dbReference>
<evidence type="ECO:0000256" key="1">
    <source>
        <dbReference type="SAM" id="Phobius"/>
    </source>
</evidence>
<dbReference type="Proteomes" id="UP001442841">
    <property type="component" value="Chromosome"/>
</dbReference>
<keyword evidence="1" id="KW-1133">Transmembrane helix</keyword>